<reference evidence="2" key="1">
    <citation type="submission" date="2020-10" db="EMBL/GenBank/DDBJ databases">
        <authorList>
            <person name="Gilroy R."/>
        </authorList>
    </citation>
    <scope>NUCLEOTIDE SEQUENCE</scope>
    <source>
        <strain evidence="2">ChiSjej5B23-6657</strain>
    </source>
</reference>
<comment type="caution">
    <text evidence="2">The sequence shown here is derived from an EMBL/GenBank/DDBJ whole genome shotgun (WGS) entry which is preliminary data.</text>
</comment>
<feature type="region of interest" description="Disordered" evidence="1">
    <location>
        <begin position="193"/>
        <end position="216"/>
    </location>
</feature>
<gene>
    <name evidence="2" type="ORF">IAA55_10440</name>
</gene>
<dbReference type="EMBL" id="DVHM01000181">
    <property type="protein sequence ID" value="HIR71680.1"/>
    <property type="molecule type" value="Genomic_DNA"/>
</dbReference>
<organism evidence="2 3">
    <name type="scientific">Candidatus Pullilachnospira gallistercoris</name>
    <dbReference type="NCBI Taxonomy" id="2840911"/>
    <lineage>
        <taxon>Bacteria</taxon>
        <taxon>Bacillati</taxon>
        <taxon>Bacillota</taxon>
        <taxon>Clostridia</taxon>
        <taxon>Lachnospirales</taxon>
        <taxon>Lachnospiraceae</taxon>
        <taxon>Lachnospiraceae incertae sedis</taxon>
        <taxon>Candidatus Pullilachnospira</taxon>
    </lineage>
</organism>
<dbReference type="InterPro" id="IPR025449">
    <property type="entry name" value="JetB"/>
</dbReference>
<evidence type="ECO:0000313" key="2">
    <source>
        <dbReference type="EMBL" id="HIR71680.1"/>
    </source>
</evidence>
<protein>
    <submittedName>
        <fullName evidence="2">DUF4194 domain-containing protein</fullName>
    </submittedName>
</protein>
<evidence type="ECO:0000313" key="3">
    <source>
        <dbReference type="Proteomes" id="UP000823912"/>
    </source>
</evidence>
<sequence>MSDISLQIAIKEENAYLFKRCIRKLLESTFILRDKDEKLYQFVSRESNRQDISEYLRMIGFDVIVEEKTGVCMLVASEEDADTVGLKRANVVTFSTLQYHLLLVLWKVYLENLGYSEGNFVTKGDLIDKIKSYDIQLTRTELNAAFRMFKKYSLINFNDDEEGENMKIQLYPSLQFGWDLPQFQTVVREYLREETEEETKKNEEEMSPEEFEEEEE</sequence>
<evidence type="ECO:0000256" key="1">
    <source>
        <dbReference type="SAM" id="MobiDB-lite"/>
    </source>
</evidence>
<accession>A0A9D1EB36</accession>
<proteinExistence type="predicted"/>
<dbReference type="Proteomes" id="UP000823912">
    <property type="component" value="Unassembled WGS sequence"/>
</dbReference>
<dbReference type="Pfam" id="PF13835">
    <property type="entry name" value="DUF4194"/>
    <property type="match status" value="1"/>
</dbReference>
<reference evidence="2" key="2">
    <citation type="journal article" date="2021" name="PeerJ">
        <title>Extensive microbial diversity within the chicken gut microbiome revealed by metagenomics and culture.</title>
        <authorList>
            <person name="Gilroy R."/>
            <person name="Ravi A."/>
            <person name="Getino M."/>
            <person name="Pursley I."/>
            <person name="Horton D.L."/>
            <person name="Alikhan N.F."/>
            <person name="Baker D."/>
            <person name="Gharbi K."/>
            <person name="Hall N."/>
            <person name="Watson M."/>
            <person name="Adriaenssens E.M."/>
            <person name="Foster-Nyarko E."/>
            <person name="Jarju S."/>
            <person name="Secka A."/>
            <person name="Antonio M."/>
            <person name="Oren A."/>
            <person name="Chaudhuri R.R."/>
            <person name="La Ragione R."/>
            <person name="Hildebrand F."/>
            <person name="Pallen M.J."/>
        </authorList>
    </citation>
    <scope>NUCLEOTIDE SEQUENCE</scope>
    <source>
        <strain evidence="2">ChiSjej5B23-6657</strain>
    </source>
</reference>
<feature type="compositionally biased region" description="Basic and acidic residues" evidence="1">
    <location>
        <begin position="193"/>
        <end position="204"/>
    </location>
</feature>
<dbReference type="AlphaFoldDB" id="A0A9D1EB36"/>
<name>A0A9D1EB36_9FIRM</name>
<feature type="compositionally biased region" description="Acidic residues" evidence="1">
    <location>
        <begin position="205"/>
        <end position="216"/>
    </location>
</feature>